<evidence type="ECO:0000256" key="5">
    <source>
        <dbReference type="ARBA" id="ARBA00023002"/>
    </source>
</evidence>
<name>A0A8J7RJX3_9BACT</name>
<comment type="function">
    <text evidence="1">Thiol-specific peroxidase that catalyzes the reduction of hydrogen peroxide and organic hydroperoxides to water and alcohols, respectively. Plays a role in cell protection against oxidative stress by detoxifying peroxides and as sensor of hydrogen peroxide-mediated signaling events.</text>
</comment>
<dbReference type="Proteomes" id="UP000673975">
    <property type="component" value="Unassembled WGS sequence"/>
</dbReference>
<evidence type="ECO:0000256" key="9">
    <source>
        <dbReference type="ARBA" id="ARBA00038489"/>
    </source>
</evidence>
<keyword evidence="6" id="KW-1015">Disulfide bond</keyword>
<evidence type="ECO:0000256" key="7">
    <source>
        <dbReference type="ARBA" id="ARBA00023284"/>
    </source>
</evidence>
<keyword evidence="3" id="KW-0575">Peroxidase</keyword>
<keyword evidence="14" id="KW-1185">Reference proteome</keyword>
<dbReference type="EC" id="1.11.1.24" evidence="2"/>
<dbReference type="InterPro" id="IPR050924">
    <property type="entry name" value="Peroxiredoxin_BCP/PrxQ"/>
</dbReference>
<evidence type="ECO:0000256" key="3">
    <source>
        <dbReference type="ARBA" id="ARBA00022559"/>
    </source>
</evidence>
<sequence>MVKPGEKIETSFPLKIWDGKEEKEVQFADLLDRPVVVSVYMKNNTSGCDRQNTSLAEHASAFADHGYNLIALSKDTCGSHKKYADKLGIEYILASDPDHNFAKATDSLVEKKMYGKTFHGPSRSAYFIDTDGTVKAVIEKIDTANHAAELLEKIKELTS</sequence>
<dbReference type="InterPro" id="IPR000866">
    <property type="entry name" value="AhpC/TSA"/>
</dbReference>
<evidence type="ECO:0000256" key="4">
    <source>
        <dbReference type="ARBA" id="ARBA00022862"/>
    </source>
</evidence>
<evidence type="ECO:0000256" key="10">
    <source>
        <dbReference type="ARBA" id="ARBA00042639"/>
    </source>
</evidence>
<reference evidence="13" key="1">
    <citation type="submission" date="2021-02" db="EMBL/GenBank/DDBJ databases">
        <title>Natronogracilivirga saccharolytica gen. nov. sp. nov. a new anaerobic, haloalkiliphilic carbohydrate-fermenting bacterium from soda lake and proposing of Cyclonatronumiaceae fam. nov. in the phylum Balneolaeota.</title>
        <authorList>
            <person name="Zhilina T.N."/>
            <person name="Sorokin D.Y."/>
            <person name="Zavarzina D.G."/>
            <person name="Toshchakov S.V."/>
            <person name="Kublanov I.V."/>
        </authorList>
    </citation>
    <scope>NUCLEOTIDE SEQUENCE</scope>
    <source>
        <strain evidence="13">Z-1702</strain>
    </source>
</reference>
<proteinExistence type="inferred from homology"/>
<accession>A0A8J7RJX3</accession>
<keyword evidence="4" id="KW-0049">Antioxidant</keyword>
<dbReference type="SUPFAM" id="SSF52833">
    <property type="entry name" value="Thioredoxin-like"/>
    <property type="match status" value="1"/>
</dbReference>
<dbReference type="GO" id="GO:0045454">
    <property type="term" value="P:cell redox homeostasis"/>
    <property type="evidence" value="ECO:0007669"/>
    <property type="project" value="TreeGrafter"/>
</dbReference>
<protein>
    <recommendedName>
        <fullName evidence="2">thioredoxin-dependent peroxiredoxin</fullName>
        <ecNumber evidence="2">1.11.1.24</ecNumber>
    </recommendedName>
    <alternativeName>
        <fullName evidence="8">Thioredoxin peroxidase</fullName>
    </alternativeName>
    <alternativeName>
        <fullName evidence="10">Thioredoxin-dependent peroxiredoxin Bcp</fullName>
    </alternativeName>
</protein>
<dbReference type="RefSeq" id="WP_210510106.1">
    <property type="nucleotide sequence ID" value="NZ_JAFIDN010000002.1"/>
</dbReference>
<dbReference type="PANTHER" id="PTHR42801">
    <property type="entry name" value="THIOREDOXIN-DEPENDENT PEROXIDE REDUCTASE"/>
    <property type="match status" value="1"/>
</dbReference>
<dbReference type="Gene3D" id="3.40.30.10">
    <property type="entry name" value="Glutaredoxin"/>
    <property type="match status" value="1"/>
</dbReference>
<keyword evidence="7" id="KW-0676">Redox-active center</keyword>
<evidence type="ECO:0000256" key="8">
    <source>
        <dbReference type="ARBA" id="ARBA00032824"/>
    </source>
</evidence>
<dbReference type="CDD" id="cd03017">
    <property type="entry name" value="PRX_BCP"/>
    <property type="match status" value="1"/>
</dbReference>
<gene>
    <name evidence="13" type="ORF">NATSA_02410</name>
</gene>
<comment type="catalytic activity">
    <reaction evidence="11">
        <text>a hydroperoxide + [thioredoxin]-dithiol = an alcohol + [thioredoxin]-disulfide + H2O</text>
        <dbReference type="Rhea" id="RHEA:62620"/>
        <dbReference type="Rhea" id="RHEA-COMP:10698"/>
        <dbReference type="Rhea" id="RHEA-COMP:10700"/>
        <dbReference type="ChEBI" id="CHEBI:15377"/>
        <dbReference type="ChEBI" id="CHEBI:29950"/>
        <dbReference type="ChEBI" id="CHEBI:30879"/>
        <dbReference type="ChEBI" id="CHEBI:35924"/>
        <dbReference type="ChEBI" id="CHEBI:50058"/>
        <dbReference type="EC" id="1.11.1.24"/>
    </reaction>
</comment>
<keyword evidence="5" id="KW-0560">Oxidoreductase</keyword>
<evidence type="ECO:0000313" key="13">
    <source>
        <dbReference type="EMBL" id="MBP3191508.1"/>
    </source>
</evidence>
<evidence type="ECO:0000256" key="2">
    <source>
        <dbReference type="ARBA" id="ARBA00013017"/>
    </source>
</evidence>
<dbReference type="Pfam" id="PF00578">
    <property type="entry name" value="AhpC-TSA"/>
    <property type="match status" value="1"/>
</dbReference>
<comment type="caution">
    <text evidence="13">The sequence shown here is derived from an EMBL/GenBank/DDBJ whole genome shotgun (WGS) entry which is preliminary data.</text>
</comment>
<feature type="domain" description="Thioredoxin" evidence="12">
    <location>
        <begin position="2"/>
        <end position="159"/>
    </location>
</feature>
<organism evidence="13 14">
    <name type="scientific">Natronogracilivirga saccharolytica</name>
    <dbReference type="NCBI Taxonomy" id="2812953"/>
    <lineage>
        <taxon>Bacteria</taxon>
        <taxon>Pseudomonadati</taxon>
        <taxon>Balneolota</taxon>
        <taxon>Balneolia</taxon>
        <taxon>Balneolales</taxon>
        <taxon>Cyclonatronaceae</taxon>
        <taxon>Natronogracilivirga</taxon>
    </lineage>
</organism>
<evidence type="ECO:0000256" key="1">
    <source>
        <dbReference type="ARBA" id="ARBA00003330"/>
    </source>
</evidence>
<evidence type="ECO:0000259" key="12">
    <source>
        <dbReference type="PROSITE" id="PS51352"/>
    </source>
</evidence>
<evidence type="ECO:0000256" key="6">
    <source>
        <dbReference type="ARBA" id="ARBA00023157"/>
    </source>
</evidence>
<dbReference type="EMBL" id="JAFIDN010000002">
    <property type="protein sequence ID" value="MBP3191508.1"/>
    <property type="molecule type" value="Genomic_DNA"/>
</dbReference>
<evidence type="ECO:0000256" key="11">
    <source>
        <dbReference type="ARBA" id="ARBA00049091"/>
    </source>
</evidence>
<evidence type="ECO:0000313" key="14">
    <source>
        <dbReference type="Proteomes" id="UP000673975"/>
    </source>
</evidence>
<dbReference type="GO" id="GO:0008379">
    <property type="term" value="F:thioredoxin peroxidase activity"/>
    <property type="evidence" value="ECO:0007669"/>
    <property type="project" value="TreeGrafter"/>
</dbReference>
<dbReference type="InterPro" id="IPR036249">
    <property type="entry name" value="Thioredoxin-like_sf"/>
</dbReference>
<dbReference type="InterPro" id="IPR013766">
    <property type="entry name" value="Thioredoxin_domain"/>
</dbReference>
<dbReference type="PANTHER" id="PTHR42801:SF4">
    <property type="entry name" value="AHPC_TSA FAMILY PROTEIN"/>
    <property type="match status" value="1"/>
</dbReference>
<dbReference type="PROSITE" id="PS51352">
    <property type="entry name" value="THIOREDOXIN_2"/>
    <property type="match status" value="1"/>
</dbReference>
<comment type="similarity">
    <text evidence="9">Belongs to the peroxiredoxin family. BCP/PrxQ subfamily.</text>
</comment>
<dbReference type="AlphaFoldDB" id="A0A8J7RJX3"/>
<dbReference type="GO" id="GO:0005737">
    <property type="term" value="C:cytoplasm"/>
    <property type="evidence" value="ECO:0007669"/>
    <property type="project" value="TreeGrafter"/>
</dbReference>
<dbReference type="GO" id="GO:0034599">
    <property type="term" value="P:cellular response to oxidative stress"/>
    <property type="evidence" value="ECO:0007669"/>
    <property type="project" value="TreeGrafter"/>
</dbReference>